<name>A0A7X0FYQ1_9ACTN</name>
<organism evidence="3 4">
    <name type="scientific">Actinomadura coerulea</name>
    <dbReference type="NCBI Taxonomy" id="46159"/>
    <lineage>
        <taxon>Bacteria</taxon>
        <taxon>Bacillati</taxon>
        <taxon>Actinomycetota</taxon>
        <taxon>Actinomycetes</taxon>
        <taxon>Streptosporangiales</taxon>
        <taxon>Thermomonosporaceae</taxon>
        <taxon>Actinomadura</taxon>
    </lineage>
</organism>
<evidence type="ECO:0000256" key="1">
    <source>
        <dbReference type="SAM" id="MobiDB-lite"/>
    </source>
</evidence>
<evidence type="ECO:0000313" key="4">
    <source>
        <dbReference type="Proteomes" id="UP000546324"/>
    </source>
</evidence>
<sequence>MQQRVLDKALIGTALAGMLVTGVAAGTAHEAMADEPTAHKVTAQQVTGHKATGQQVTGHKVTGQQVTGHKVTGQQVIEQQVAGKKFTGKKFTGKKVTGKKAAGQKAAGQRDAKAPRHTTGKVAPKSHTVLSGSTTASYFWDDGSGVNGDTGAPAGGKPMQKGLFASPSWPLHTKVKVTYHGRSVTGFVGDRGPGEPSHRGVMLDLDTYTFRHLVDGKKPNSKYDTGTSAGHLKGVKYEVLSWGHGAGKKGAPKPLG</sequence>
<feature type="region of interest" description="Disordered" evidence="1">
    <location>
        <begin position="93"/>
        <end position="128"/>
    </location>
</feature>
<dbReference type="Gene3D" id="2.40.40.10">
    <property type="entry name" value="RlpA-like domain"/>
    <property type="match status" value="1"/>
</dbReference>
<protein>
    <recommendedName>
        <fullName evidence="5">Lipoprotein</fullName>
    </recommendedName>
</protein>
<evidence type="ECO:0008006" key="5">
    <source>
        <dbReference type="Google" id="ProtNLM"/>
    </source>
</evidence>
<dbReference type="AlphaFoldDB" id="A0A7X0FYQ1"/>
<keyword evidence="4" id="KW-1185">Reference proteome</keyword>
<dbReference type="Proteomes" id="UP000546324">
    <property type="component" value="Unassembled WGS sequence"/>
</dbReference>
<feature type="chain" id="PRO_5030628329" description="Lipoprotein" evidence="2">
    <location>
        <begin position="34"/>
        <end position="256"/>
    </location>
</feature>
<comment type="caution">
    <text evidence="3">The sequence shown here is derived from an EMBL/GenBank/DDBJ whole genome shotgun (WGS) entry which is preliminary data.</text>
</comment>
<feature type="signal peptide" evidence="2">
    <location>
        <begin position="1"/>
        <end position="33"/>
    </location>
</feature>
<gene>
    <name evidence="3" type="ORF">BKA00_002444</name>
</gene>
<proteinExistence type="predicted"/>
<reference evidence="3 4" key="1">
    <citation type="submission" date="2020-08" db="EMBL/GenBank/DDBJ databases">
        <title>Sequencing the genomes of 1000 actinobacteria strains.</title>
        <authorList>
            <person name="Klenk H.-P."/>
        </authorList>
    </citation>
    <scope>NUCLEOTIDE SEQUENCE [LARGE SCALE GENOMIC DNA]</scope>
    <source>
        <strain evidence="3 4">DSM 43675</strain>
    </source>
</reference>
<dbReference type="EMBL" id="JACHMQ010000001">
    <property type="protein sequence ID" value="MBB6395530.1"/>
    <property type="molecule type" value="Genomic_DNA"/>
</dbReference>
<keyword evidence="2" id="KW-0732">Signal</keyword>
<dbReference type="RefSeq" id="WP_230299004.1">
    <property type="nucleotide sequence ID" value="NZ_JACHMQ010000001.1"/>
</dbReference>
<evidence type="ECO:0000313" key="3">
    <source>
        <dbReference type="EMBL" id="MBB6395530.1"/>
    </source>
</evidence>
<accession>A0A7X0FYQ1</accession>
<feature type="region of interest" description="Disordered" evidence="1">
    <location>
        <begin position="50"/>
        <end position="71"/>
    </location>
</feature>
<evidence type="ECO:0000256" key="2">
    <source>
        <dbReference type="SAM" id="SignalP"/>
    </source>
</evidence>
<dbReference type="InterPro" id="IPR036908">
    <property type="entry name" value="RlpA-like_sf"/>
</dbReference>